<dbReference type="SMART" id="SM01134">
    <property type="entry name" value="DeoRC"/>
    <property type="match status" value="1"/>
</dbReference>
<sequence length="258" mass="28337">MTTEQLNKRQKEALSVIEESGFVTIEALASMFEVSQQTVRRDIILMDNLHLVERFHGGAGTLSSSKRSGYIQKQIVNTSGKIAIGHTLSLVIPLKADIYLDFGTTVETASLIAVKGKTLNIHTSSCATAMSFQKSGNENIYVIGGKISGKDGSLTGSQTTEQLDKMRFDYALIGCSAIETDGSILDFDANKIAMKKLAMKRAKRKILLVDSTKFGKTSRECFAQISDFDLIIIDQQPHHSFNPALEQAKEIRMESPPD</sequence>
<feature type="domain" description="HTH deoR-type" evidence="4">
    <location>
        <begin position="6"/>
        <end position="61"/>
    </location>
</feature>
<dbReference type="PANTHER" id="PTHR30363:SF4">
    <property type="entry name" value="GLYCEROL-3-PHOSPHATE REGULON REPRESSOR"/>
    <property type="match status" value="1"/>
</dbReference>
<dbReference type="SMART" id="SM00420">
    <property type="entry name" value="HTH_DEOR"/>
    <property type="match status" value="1"/>
</dbReference>
<dbReference type="Pfam" id="PF08220">
    <property type="entry name" value="HTH_DeoR"/>
    <property type="match status" value="1"/>
</dbReference>
<reference evidence="6 7" key="1">
    <citation type="submission" date="2018-07" db="EMBL/GenBank/DDBJ databases">
        <title>Genomic Encyclopedia of Type Strains, Phase III (KMG-III): the genomes of soil and plant-associated and newly described type strains.</title>
        <authorList>
            <person name="Whitman W."/>
        </authorList>
    </citation>
    <scope>NUCLEOTIDE SEQUENCE [LARGE SCALE GENOMIC DNA]</scope>
    <source>
        <strain evidence="6 7">CECT 7731</strain>
    </source>
</reference>
<dbReference type="Proteomes" id="UP000253506">
    <property type="component" value="Unassembled WGS sequence"/>
</dbReference>
<dbReference type="Gene3D" id="1.10.10.10">
    <property type="entry name" value="Winged helix-like DNA-binding domain superfamily/Winged helix DNA-binding domain"/>
    <property type="match status" value="1"/>
</dbReference>
<gene>
    <name evidence="6" type="ORF">DFP77_10211</name>
    <name evidence="5" type="ORF">JSY38_09055</name>
</gene>
<dbReference type="GO" id="GO:0003700">
    <property type="term" value="F:DNA-binding transcription factor activity"/>
    <property type="evidence" value="ECO:0007669"/>
    <property type="project" value="InterPro"/>
</dbReference>
<dbReference type="EMBL" id="QPJQ01000002">
    <property type="protein sequence ID" value="RCX08316.1"/>
    <property type="molecule type" value="Genomic_DNA"/>
</dbReference>
<evidence type="ECO:0000313" key="8">
    <source>
        <dbReference type="Proteomes" id="UP000644167"/>
    </source>
</evidence>
<dbReference type="InterPro" id="IPR037171">
    <property type="entry name" value="NagB/RpiA_transferase-like"/>
</dbReference>
<evidence type="ECO:0000256" key="3">
    <source>
        <dbReference type="ARBA" id="ARBA00023163"/>
    </source>
</evidence>
<dbReference type="SUPFAM" id="SSF46785">
    <property type="entry name" value="Winged helix' DNA-binding domain"/>
    <property type="match status" value="1"/>
</dbReference>
<evidence type="ECO:0000313" key="5">
    <source>
        <dbReference type="EMBL" id="QRV25632.1"/>
    </source>
</evidence>
<dbReference type="EMBL" id="CP070273">
    <property type="protein sequence ID" value="QRV25632.1"/>
    <property type="molecule type" value="Genomic_DNA"/>
</dbReference>
<evidence type="ECO:0000313" key="7">
    <source>
        <dbReference type="Proteomes" id="UP000253506"/>
    </source>
</evidence>
<name>A0A369AJ55_9GAMM</name>
<dbReference type="PANTHER" id="PTHR30363">
    <property type="entry name" value="HTH-TYPE TRANSCRIPTIONAL REGULATOR SRLR-RELATED"/>
    <property type="match status" value="1"/>
</dbReference>
<evidence type="ECO:0000259" key="4">
    <source>
        <dbReference type="PROSITE" id="PS51000"/>
    </source>
</evidence>
<dbReference type="InterPro" id="IPR001034">
    <property type="entry name" value="DeoR_HTH"/>
</dbReference>
<dbReference type="InterPro" id="IPR036390">
    <property type="entry name" value="WH_DNA-bd_sf"/>
</dbReference>
<protein>
    <submittedName>
        <fullName evidence="6">DeoR family transcriptional regulator</fullName>
    </submittedName>
    <submittedName>
        <fullName evidence="5">DeoR/GlpR transcriptional regulator</fullName>
    </submittedName>
</protein>
<dbReference type="SUPFAM" id="SSF100950">
    <property type="entry name" value="NagB/RpiA/CoA transferase-like"/>
    <property type="match status" value="1"/>
</dbReference>
<keyword evidence="1" id="KW-0678">Repressor</keyword>
<evidence type="ECO:0000256" key="2">
    <source>
        <dbReference type="ARBA" id="ARBA00023015"/>
    </source>
</evidence>
<dbReference type="PROSITE" id="PS51000">
    <property type="entry name" value="HTH_DEOR_2"/>
    <property type="match status" value="1"/>
</dbReference>
<keyword evidence="8" id="KW-1185">Reference proteome</keyword>
<dbReference type="InterPro" id="IPR036388">
    <property type="entry name" value="WH-like_DNA-bd_sf"/>
</dbReference>
<organism evidence="6 7">
    <name type="scientific">Marinomonas foliarum</name>
    <dbReference type="NCBI Taxonomy" id="491950"/>
    <lineage>
        <taxon>Bacteria</taxon>
        <taxon>Pseudomonadati</taxon>
        <taxon>Pseudomonadota</taxon>
        <taxon>Gammaproteobacteria</taxon>
        <taxon>Oceanospirillales</taxon>
        <taxon>Oceanospirillaceae</taxon>
        <taxon>Marinomonas</taxon>
    </lineage>
</organism>
<dbReference type="RefSeq" id="WP_181858473.1">
    <property type="nucleotide sequence ID" value="NZ_CP070273.1"/>
</dbReference>
<dbReference type="PRINTS" id="PR00037">
    <property type="entry name" value="HTHLACR"/>
</dbReference>
<accession>A0A369AJ55</accession>
<proteinExistence type="predicted"/>
<dbReference type="InterPro" id="IPR014036">
    <property type="entry name" value="DeoR-like_C"/>
</dbReference>
<evidence type="ECO:0000313" key="6">
    <source>
        <dbReference type="EMBL" id="RCX08316.1"/>
    </source>
</evidence>
<dbReference type="Pfam" id="PF00455">
    <property type="entry name" value="DeoRC"/>
    <property type="match status" value="1"/>
</dbReference>
<evidence type="ECO:0000256" key="1">
    <source>
        <dbReference type="ARBA" id="ARBA00022491"/>
    </source>
</evidence>
<dbReference type="Proteomes" id="UP000644167">
    <property type="component" value="Chromosome"/>
</dbReference>
<dbReference type="InterPro" id="IPR050313">
    <property type="entry name" value="Carb_Metab_HTH_regulators"/>
</dbReference>
<reference evidence="5 8" key="2">
    <citation type="submission" date="2021-02" db="EMBL/GenBank/DDBJ databases">
        <title>The genome of Marinomonas foliarum JZW.</title>
        <authorList>
            <person name="Sun M."/>
        </authorList>
    </citation>
    <scope>NUCLEOTIDE SEQUENCE [LARGE SCALE GENOMIC DNA]</scope>
    <source>
        <strain evidence="5 8">JZW</strain>
    </source>
</reference>
<dbReference type="AlphaFoldDB" id="A0A369AJ55"/>
<keyword evidence="3" id="KW-0804">Transcription</keyword>
<keyword evidence="2" id="KW-0805">Transcription regulation</keyword>